<protein>
    <submittedName>
        <fullName evidence="1">Uncharacterized protein</fullName>
    </submittedName>
</protein>
<dbReference type="AlphaFoldDB" id="A2C6D0"/>
<dbReference type="Proteomes" id="UP000002274">
    <property type="component" value="Chromosome"/>
</dbReference>
<evidence type="ECO:0000313" key="2">
    <source>
        <dbReference type="Proteomes" id="UP000002274"/>
    </source>
</evidence>
<dbReference type="HOGENOM" id="CLU_211609_0_0_3"/>
<reference evidence="1 2" key="1">
    <citation type="journal article" date="2007" name="PLoS Genet.">
        <title>Patterns and implications of gene gain and loss in the evolution of Prochlorococcus.</title>
        <authorList>
            <person name="Kettler G.C."/>
            <person name="Martiny A.C."/>
            <person name="Huang K."/>
            <person name="Zucker J."/>
            <person name="Coleman M.L."/>
            <person name="Rodrigue S."/>
            <person name="Chen F."/>
            <person name="Lapidus A."/>
            <person name="Ferriera S."/>
            <person name="Johnson J."/>
            <person name="Steglich C."/>
            <person name="Church G.M."/>
            <person name="Richardson P."/>
            <person name="Chisholm S.W."/>
        </authorList>
    </citation>
    <scope>NUCLEOTIDE SEQUENCE [LARGE SCALE GENOMIC DNA]</scope>
    <source>
        <strain evidence="1 2">MIT 9303</strain>
    </source>
</reference>
<dbReference type="KEGG" id="pmf:P9303_02851"/>
<dbReference type="EMBL" id="CP000554">
    <property type="protein sequence ID" value="ABM77040.1"/>
    <property type="molecule type" value="Genomic_DNA"/>
</dbReference>
<organism evidence="1 2">
    <name type="scientific">Prochlorococcus marinus (strain MIT 9303)</name>
    <dbReference type="NCBI Taxonomy" id="59922"/>
    <lineage>
        <taxon>Bacteria</taxon>
        <taxon>Bacillati</taxon>
        <taxon>Cyanobacteriota</taxon>
        <taxon>Cyanophyceae</taxon>
        <taxon>Synechococcales</taxon>
        <taxon>Prochlorococcaceae</taxon>
        <taxon>Prochlorococcus</taxon>
    </lineage>
</organism>
<name>A2C6D0_PROM3</name>
<accession>A2C6D0</accession>
<sequence>MIREAIDQANIQRTDLVAQFIRVLMESVRVGLKQSDLVAVVQY</sequence>
<evidence type="ECO:0000313" key="1">
    <source>
        <dbReference type="EMBL" id="ABM77040.1"/>
    </source>
</evidence>
<proteinExistence type="predicted"/>
<gene>
    <name evidence="1" type="ordered locus">P9303_02851</name>
</gene>